<name>A0AAD4LTI0_9AGAM</name>
<comment type="caution">
    <text evidence="2">The sequence shown here is derived from an EMBL/GenBank/DDBJ whole genome shotgun (WGS) entry which is preliminary data.</text>
</comment>
<dbReference type="Proteomes" id="UP001203297">
    <property type="component" value="Unassembled WGS sequence"/>
</dbReference>
<sequence>MSGDSKPESVTQREHDDIQQECGHQVDAEQTPEEAGMEDGDGILEVELMNLTEGPSAEVLVSDPSILFGQSALHGVVTSGSGLIVECHTMQLYMTLI</sequence>
<organism evidence="2 3">
    <name type="scientific">Multifurca ochricompacta</name>
    <dbReference type="NCBI Taxonomy" id="376703"/>
    <lineage>
        <taxon>Eukaryota</taxon>
        <taxon>Fungi</taxon>
        <taxon>Dikarya</taxon>
        <taxon>Basidiomycota</taxon>
        <taxon>Agaricomycotina</taxon>
        <taxon>Agaricomycetes</taxon>
        <taxon>Russulales</taxon>
        <taxon>Russulaceae</taxon>
        <taxon>Multifurca</taxon>
    </lineage>
</organism>
<gene>
    <name evidence="2" type="ORF">B0F90DRAFT_1825671</name>
</gene>
<dbReference type="AlphaFoldDB" id="A0AAD4LTI0"/>
<accession>A0AAD4LTI0</accession>
<evidence type="ECO:0000313" key="2">
    <source>
        <dbReference type="EMBL" id="KAI0289927.1"/>
    </source>
</evidence>
<feature type="region of interest" description="Disordered" evidence="1">
    <location>
        <begin position="1"/>
        <end position="41"/>
    </location>
</feature>
<reference evidence="2" key="1">
    <citation type="journal article" date="2022" name="New Phytol.">
        <title>Evolutionary transition to the ectomycorrhizal habit in the genomes of a hyperdiverse lineage of mushroom-forming fungi.</title>
        <authorList>
            <person name="Looney B."/>
            <person name="Miyauchi S."/>
            <person name="Morin E."/>
            <person name="Drula E."/>
            <person name="Courty P.E."/>
            <person name="Kohler A."/>
            <person name="Kuo A."/>
            <person name="LaButti K."/>
            <person name="Pangilinan J."/>
            <person name="Lipzen A."/>
            <person name="Riley R."/>
            <person name="Andreopoulos W."/>
            <person name="He G."/>
            <person name="Johnson J."/>
            <person name="Nolan M."/>
            <person name="Tritt A."/>
            <person name="Barry K.W."/>
            <person name="Grigoriev I.V."/>
            <person name="Nagy L.G."/>
            <person name="Hibbett D."/>
            <person name="Henrissat B."/>
            <person name="Matheny P.B."/>
            <person name="Labbe J."/>
            <person name="Martin F.M."/>
        </authorList>
    </citation>
    <scope>NUCLEOTIDE SEQUENCE</scope>
    <source>
        <strain evidence="2">BPL690</strain>
    </source>
</reference>
<protein>
    <submittedName>
        <fullName evidence="2">Uncharacterized protein</fullName>
    </submittedName>
</protein>
<evidence type="ECO:0000256" key="1">
    <source>
        <dbReference type="SAM" id="MobiDB-lite"/>
    </source>
</evidence>
<proteinExistence type="predicted"/>
<dbReference type="EMBL" id="WTXG01000262">
    <property type="protein sequence ID" value="KAI0289927.1"/>
    <property type="molecule type" value="Genomic_DNA"/>
</dbReference>
<feature type="compositionally biased region" description="Acidic residues" evidence="1">
    <location>
        <begin position="30"/>
        <end position="41"/>
    </location>
</feature>
<keyword evidence="3" id="KW-1185">Reference proteome</keyword>
<feature type="compositionally biased region" description="Basic and acidic residues" evidence="1">
    <location>
        <begin position="1"/>
        <end position="18"/>
    </location>
</feature>
<evidence type="ECO:0000313" key="3">
    <source>
        <dbReference type="Proteomes" id="UP001203297"/>
    </source>
</evidence>